<evidence type="ECO:0000313" key="2">
    <source>
        <dbReference type="EMBL" id="TAY55455.1"/>
    </source>
</evidence>
<dbReference type="AlphaFoldDB" id="A0A7M3E3N8"/>
<proteinExistence type="predicted"/>
<accession>A0A7M3E3N8</accession>
<comment type="caution">
    <text evidence="2">The sequence shown here is derived from an EMBL/GenBank/DDBJ whole genome shotgun (WGS) entry which is preliminary data.</text>
</comment>
<dbReference type="Proteomes" id="UP000292974">
    <property type="component" value="Unassembled WGS sequence"/>
</dbReference>
<feature type="domain" description="Transcription regulator HTH AraC- type ligand binding" evidence="1">
    <location>
        <begin position="5"/>
        <end position="131"/>
    </location>
</feature>
<evidence type="ECO:0000259" key="1">
    <source>
        <dbReference type="Pfam" id="PF14525"/>
    </source>
</evidence>
<organism evidence="2 3">
    <name type="scientific">Rhizobium leguminosarum</name>
    <dbReference type="NCBI Taxonomy" id="384"/>
    <lineage>
        <taxon>Bacteria</taxon>
        <taxon>Pseudomonadati</taxon>
        <taxon>Pseudomonadota</taxon>
        <taxon>Alphaproteobacteria</taxon>
        <taxon>Hyphomicrobiales</taxon>
        <taxon>Rhizobiaceae</taxon>
        <taxon>Rhizobium/Agrobacterium group</taxon>
        <taxon>Rhizobium</taxon>
    </lineage>
</organism>
<protein>
    <recommendedName>
        <fullName evidence="1">Transcription regulator HTH AraC- type ligand binding domain-containing protein</fullName>
    </recommendedName>
</protein>
<dbReference type="RefSeq" id="WP_080658260.1">
    <property type="nucleotide sequence ID" value="NZ_SIOA01000007.1"/>
</dbReference>
<dbReference type="InterPro" id="IPR035418">
    <property type="entry name" value="AraC-bd_2"/>
</dbReference>
<name>A0A7M3E3N8_RHILE</name>
<reference evidence="2 3" key="1">
    <citation type="submission" date="2019-02" db="EMBL/GenBank/DDBJ databases">
        <title>The genomic architecture of introgression among sibling species of bacteria.</title>
        <authorList>
            <person name="Cavassim M.I.A."/>
            <person name="Moeskjaer S."/>
            <person name="Moslemi C."/>
            <person name="Fields B."/>
            <person name="Bachmann A."/>
            <person name="Vilhjalmsson B."/>
            <person name="Schierup M.H."/>
            <person name="Young J.P.W."/>
            <person name="Andersen S.U."/>
        </authorList>
    </citation>
    <scope>NUCLEOTIDE SEQUENCE [LARGE SCALE GENOMIC DNA]</scope>
    <source>
        <strain evidence="2 3">SM135B</strain>
    </source>
</reference>
<evidence type="ECO:0000313" key="3">
    <source>
        <dbReference type="Proteomes" id="UP000292974"/>
    </source>
</evidence>
<dbReference type="EMBL" id="SIOP01000001">
    <property type="protein sequence ID" value="TAY55455.1"/>
    <property type="molecule type" value="Genomic_DNA"/>
</dbReference>
<sequence>MHFPASIDTATILIPLTGNAIVAVTDRKIPSIQNLGVFVDRLQNYELHIAGPRRHLCFRVPHDALVRRIEVRLNISVRGRLQFANEIDLSQGPGLDLARLAMTMHDGLTGETLHKTPVALGHLLEACLEFLIDAVGHTTPANFLAGLPFRGTSSVRSTICIPTSPGG</sequence>
<gene>
    <name evidence="2" type="ORF">ELH90_10435</name>
</gene>
<dbReference type="Pfam" id="PF14525">
    <property type="entry name" value="AraC_binding_2"/>
    <property type="match status" value="1"/>
</dbReference>